<keyword evidence="3" id="KW-1185">Reference proteome</keyword>
<dbReference type="AlphaFoldDB" id="A0A1G5R3I9"/>
<dbReference type="SUPFAM" id="SSF47413">
    <property type="entry name" value="lambda repressor-like DNA-binding domains"/>
    <property type="match status" value="1"/>
</dbReference>
<dbReference type="InterPro" id="IPR001387">
    <property type="entry name" value="Cro/C1-type_HTH"/>
</dbReference>
<evidence type="ECO:0000259" key="1">
    <source>
        <dbReference type="PROSITE" id="PS50943"/>
    </source>
</evidence>
<dbReference type="InterPro" id="IPR010982">
    <property type="entry name" value="Lambda_DNA-bd_dom_sf"/>
</dbReference>
<dbReference type="GO" id="GO:0003677">
    <property type="term" value="F:DNA binding"/>
    <property type="evidence" value="ECO:0007669"/>
    <property type="project" value="InterPro"/>
</dbReference>
<name>A0A1G5R3I9_9RHOB</name>
<organism evidence="2 3">
    <name type="scientific">Epibacterium ulvae</name>
    <dbReference type="NCBI Taxonomy" id="1156985"/>
    <lineage>
        <taxon>Bacteria</taxon>
        <taxon>Pseudomonadati</taxon>
        <taxon>Pseudomonadota</taxon>
        <taxon>Alphaproteobacteria</taxon>
        <taxon>Rhodobacterales</taxon>
        <taxon>Roseobacteraceae</taxon>
        <taxon>Epibacterium</taxon>
    </lineage>
</organism>
<protein>
    <submittedName>
        <fullName evidence="2">Helix-turn-helix domain-containing protein</fullName>
    </submittedName>
</protein>
<accession>A0A1G5R3I9</accession>
<dbReference type="STRING" id="1156985.SAMN04488118_10820"/>
<sequence length="100" mass="11218">MLPPNQISHIIGQAVNVHCWENSVKLRRAAETIKFRLLMEAGLTIQEFSDLIGRHQSTVSLVIGGRRISRPVVTELASVLREDPDELATYLLSDQNEVPK</sequence>
<dbReference type="Proteomes" id="UP000198767">
    <property type="component" value="Unassembled WGS sequence"/>
</dbReference>
<dbReference type="PROSITE" id="PS50943">
    <property type="entry name" value="HTH_CROC1"/>
    <property type="match status" value="1"/>
</dbReference>
<gene>
    <name evidence="2" type="ORF">SAMN04488118_10820</name>
</gene>
<dbReference type="CDD" id="cd00093">
    <property type="entry name" value="HTH_XRE"/>
    <property type="match status" value="1"/>
</dbReference>
<reference evidence="2 3" key="1">
    <citation type="submission" date="2016-10" db="EMBL/GenBank/DDBJ databases">
        <authorList>
            <person name="de Groot N.N."/>
        </authorList>
    </citation>
    <scope>NUCLEOTIDE SEQUENCE [LARGE SCALE GENOMIC DNA]</scope>
    <source>
        <strain evidence="2 3">U95</strain>
    </source>
</reference>
<dbReference type="EMBL" id="FMWG01000008">
    <property type="protein sequence ID" value="SCZ68567.1"/>
    <property type="molecule type" value="Genomic_DNA"/>
</dbReference>
<proteinExistence type="predicted"/>
<dbReference type="Gene3D" id="1.10.260.40">
    <property type="entry name" value="lambda repressor-like DNA-binding domains"/>
    <property type="match status" value="1"/>
</dbReference>
<feature type="domain" description="HTH cro/C1-type" evidence="1">
    <location>
        <begin position="36"/>
        <end position="87"/>
    </location>
</feature>
<evidence type="ECO:0000313" key="2">
    <source>
        <dbReference type="EMBL" id="SCZ68567.1"/>
    </source>
</evidence>
<evidence type="ECO:0000313" key="3">
    <source>
        <dbReference type="Proteomes" id="UP000198767"/>
    </source>
</evidence>
<dbReference type="SMART" id="SM00530">
    <property type="entry name" value="HTH_XRE"/>
    <property type="match status" value="1"/>
</dbReference>
<dbReference type="Pfam" id="PF13560">
    <property type="entry name" value="HTH_31"/>
    <property type="match status" value="1"/>
</dbReference>